<accession>X1FXB9</accession>
<comment type="caution">
    <text evidence="1">The sequence shown here is derived from an EMBL/GenBank/DDBJ whole genome shotgun (WGS) entry which is preliminary data.</text>
</comment>
<gene>
    <name evidence="1" type="ORF">S03H2_37674</name>
</gene>
<organism evidence="1">
    <name type="scientific">marine sediment metagenome</name>
    <dbReference type="NCBI Taxonomy" id="412755"/>
    <lineage>
        <taxon>unclassified sequences</taxon>
        <taxon>metagenomes</taxon>
        <taxon>ecological metagenomes</taxon>
    </lineage>
</organism>
<name>X1FXB9_9ZZZZ</name>
<feature type="non-terminal residue" evidence="1">
    <location>
        <position position="256"/>
    </location>
</feature>
<dbReference type="AlphaFoldDB" id="X1FXB9"/>
<protein>
    <submittedName>
        <fullName evidence="1">Uncharacterized protein</fullName>
    </submittedName>
</protein>
<proteinExistence type="predicted"/>
<sequence length="256" mass="29515">MELDIYRGKSVWLTIKTDDNTRLICQLLGQDIIRSSFNSHIFLDIGIGDFIVYDGVIYHINSLPNIKKNSINSYDYDITFESESYELLKTQFLDSPNGNSDFYLVGNLETFIDLIETNMDREHTGWVKGICNQTNSDYKLLSFSKNNCLQVLQKLCGEFEGEFYLEFALDFTEGAKLPYLPADSAVIGYKPAAEAEHGYKPAEFTIHSYTKDICFTDKAGEEYPELIFKYKQGLRNIHRTTLSEKNIITRYSRFLL</sequence>
<dbReference type="EMBL" id="BARU01023194">
    <property type="protein sequence ID" value="GAH50301.1"/>
    <property type="molecule type" value="Genomic_DNA"/>
</dbReference>
<reference evidence="1" key="1">
    <citation type="journal article" date="2014" name="Front. Microbiol.">
        <title>High frequency of phylogenetically diverse reductive dehalogenase-homologous genes in deep subseafloor sedimentary metagenomes.</title>
        <authorList>
            <person name="Kawai M."/>
            <person name="Futagami T."/>
            <person name="Toyoda A."/>
            <person name="Takaki Y."/>
            <person name="Nishi S."/>
            <person name="Hori S."/>
            <person name="Arai W."/>
            <person name="Tsubouchi T."/>
            <person name="Morono Y."/>
            <person name="Uchiyama I."/>
            <person name="Ito T."/>
            <person name="Fujiyama A."/>
            <person name="Inagaki F."/>
            <person name="Takami H."/>
        </authorList>
    </citation>
    <scope>NUCLEOTIDE SEQUENCE</scope>
    <source>
        <strain evidence="1">Expedition CK06-06</strain>
    </source>
</reference>
<evidence type="ECO:0000313" key="1">
    <source>
        <dbReference type="EMBL" id="GAH50301.1"/>
    </source>
</evidence>